<evidence type="ECO:0000313" key="1">
    <source>
        <dbReference type="EMBL" id="THH14469.1"/>
    </source>
</evidence>
<proteinExistence type="predicted"/>
<accession>A0A4S4LQA0</accession>
<protein>
    <submittedName>
        <fullName evidence="1">Uncharacterized protein</fullName>
    </submittedName>
</protein>
<keyword evidence="2" id="KW-1185">Reference proteome</keyword>
<gene>
    <name evidence="1" type="ORF">EW146_g5864</name>
</gene>
<organism evidence="1 2">
    <name type="scientific">Bondarzewia mesenterica</name>
    <dbReference type="NCBI Taxonomy" id="1095465"/>
    <lineage>
        <taxon>Eukaryota</taxon>
        <taxon>Fungi</taxon>
        <taxon>Dikarya</taxon>
        <taxon>Basidiomycota</taxon>
        <taxon>Agaricomycotina</taxon>
        <taxon>Agaricomycetes</taxon>
        <taxon>Russulales</taxon>
        <taxon>Bondarzewiaceae</taxon>
        <taxon>Bondarzewia</taxon>
    </lineage>
</organism>
<evidence type="ECO:0000313" key="2">
    <source>
        <dbReference type="Proteomes" id="UP000310158"/>
    </source>
</evidence>
<comment type="caution">
    <text evidence="1">The sequence shown here is derived from an EMBL/GenBank/DDBJ whole genome shotgun (WGS) entry which is preliminary data.</text>
</comment>
<dbReference type="AlphaFoldDB" id="A0A4S4LQA0"/>
<name>A0A4S4LQA0_9AGAM</name>
<dbReference type="Proteomes" id="UP000310158">
    <property type="component" value="Unassembled WGS sequence"/>
</dbReference>
<dbReference type="EMBL" id="SGPL01000275">
    <property type="protein sequence ID" value="THH14469.1"/>
    <property type="molecule type" value="Genomic_DNA"/>
</dbReference>
<reference evidence="1 2" key="1">
    <citation type="submission" date="2019-02" db="EMBL/GenBank/DDBJ databases">
        <title>Genome sequencing of the rare red list fungi Bondarzewia mesenterica.</title>
        <authorList>
            <person name="Buettner E."/>
            <person name="Kellner H."/>
        </authorList>
    </citation>
    <scope>NUCLEOTIDE SEQUENCE [LARGE SCALE GENOMIC DNA]</scope>
    <source>
        <strain evidence="1 2">DSM 108281</strain>
    </source>
</reference>
<sequence length="123" mass="13568">MVKMSATTVITASPSVSNVQPSNSGSVISLSTRPTALAPGLLVASAATTIQDTISVTFPITTWTLRRSRVFLPTPTTTSQHIRRRVWFNRRPRSRRIPPDRGTIEAWIQHLVNVNVNPAITEH</sequence>